<feature type="compositionally biased region" description="Basic and acidic residues" evidence="1">
    <location>
        <begin position="57"/>
        <end position="68"/>
    </location>
</feature>
<proteinExistence type="predicted"/>
<evidence type="ECO:0000313" key="2">
    <source>
        <dbReference type="EMBL" id="KAJ7699150.1"/>
    </source>
</evidence>
<evidence type="ECO:0000256" key="1">
    <source>
        <dbReference type="SAM" id="MobiDB-lite"/>
    </source>
</evidence>
<dbReference type="Proteomes" id="UP001215598">
    <property type="component" value="Unassembled WGS sequence"/>
</dbReference>
<comment type="caution">
    <text evidence="2">The sequence shown here is derived from an EMBL/GenBank/DDBJ whole genome shotgun (WGS) entry which is preliminary data.</text>
</comment>
<dbReference type="AlphaFoldDB" id="A0AAD7GKD2"/>
<name>A0AAD7GKD2_9AGAR</name>
<gene>
    <name evidence="2" type="ORF">B0H16DRAFT_1484243</name>
</gene>
<evidence type="ECO:0000313" key="3">
    <source>
        <dbReference type="Proteomes" id="UP001215598"/>
    </source>
</evidence>
<accession>A0AAD7GKD2</accession>
<organism evidence="2 3">
    <name type="scientific">Mycena metata</name>
    <dbReference type="NCBI Taxonomy" id="1033252"/>
    <lineage>
        <taxon>Eukaryota</taxon>
        <taxon>Fungi</taxon>
        <taxon>Dikarya</taxon>
        <taxon>Basidiomycota</taxon>
        <taxon>Agaricomycotina</taxon>
        <taxon>Agaricomycetes</taxon>
        <taxon>Agaricomycetidae</taxon>
        <taxon>Agaricales</taxon>
        <taxon>Marasmiineae</taxon>
        <taxon>Mycenaceae</taxon>
        <taxon>Mycena</taxon>
    </lineage>
</organism>
<feature type="region of interest" description="Disordered" evidence="1">
    <location>
        <begin position="164"/>
        <end position="190"/>
    </location>
</feature>
<protein>
    <submittedName>
        <fullName evidence="2">Uncharacterized protein</fullName>
    </submittedName>
</protein>
<keyword evidence="3" id="KW-1185">Reference proteome</keyword>
<dbReference type="EMBL" id="JARKIB010000576">
    <property type="protein sequence ID" value="KAJ7699150.1"/>
    <property type="molecule type" value="Genomic_DNA"/>
</dbReference>
<feature type="region of interest" description="Disordered" evidence="1">
    <location>
        <begin position="1"/>
        <end position="70"/>
    </location>
</feature>
<reference evidence="2" key="1">
    <citation type="submission" date="2023-03" db="EMBL/GenBank/DDBJ databases">
        <title>Massive genome expansion in bonnet fungi (Mycena s.s.) driven by repeated elements and novel gene families across ecological guilds.</title>
        <authorList>
            <consortium name="Lawrence Berkeley National Laboratory"/>
            <person name="Harder C.B."/>
            <person name="Miyauchi S."/>
            <person name="Viragh M."/>
            <person name="Kuo A."/>
            <person name="Thoen E."/>
            <person name="Andreopoulos B."/>
            <person name="Lu D."/>
            <person name="Skrede I."/>
            <person name="Drula E."/>
            <person name="Henrissat B."/>
            <person name="Morin E."/>
            <person name="Kohler A."/>
            <person name="Barry K."/>
            <person name="LaButti K."/>
            <person name="Morin E."/>
            <person name="Salamov A."/>
            <person name="Lipzen A."/>
            <person name="Mereny Z."/>
            <person name="Hegedus B."/>
            <person name="Baldrian P."/>
            <person name="Stursova M."/>
            <person name="Weitz H."/>
            <person name="Taylor A."/>
            <person name="Grigoriev I.V."/>
            <person name="Nagy L.G."/>
            <person name="Martin F."/>
            <person name="Kauserud H."/>
        </authorList>
    </citation>
    <scope>NUCLEOTIDE SEQUENCE</scope>
    <source>
        <strain evidence="2">CBHHK182m</strain>
    </source>
</reference>
<sequence>MSLEEEEEGADRGAGAGKPAVPAIEALVPTPVVRKENTALTMDTEETTPQLGKRKRPAEDKGEGRELVDGAADNVLATRRARRTESEAVWQKREVLWCSWVNGRGKKRRSSIHRTSKEKIEKKKIDKFEVGGRDGGRGRRGDVREWRCDVRDVLLMGDVMGRGFDGSAPTRDGSAAAIIVGGDDGGGDRR</sequence>